<name>A0AAN6MDD6_9PEZI</name>
<keyword evidence="2" id="KW-1185">Reference proteome</keyword>
<evidence type="ECO:0000313" key="1">
    <source>
        <dbReference type="EMBL" id="KAK3897893.1"/>
    </source>
</evidence>
<organism evidence="1 2">
    <name type="scientific">Staphylotrichum tortipilum</name>
    <dbReference type="NCBI Taxonomy" id="2831512"/>
    <lineage>
        <taxon>Eukaryota</taxon>
        <taxon>Fungi</taxon>
        <taxon>Dikarya</taxon>
        <taxon>Ascomycota</taxon>
        <taxon>Pezizomycotina</taxon>
        <taxon>Sordariomycetes</taxon>
        <taxon>Sordariomycetidae</taxon>
        <taxon>Sordariales</taxon>
        <taxon>Chaetomiaceae</taxon>
        <taxon>Staphylotrichum</taxon>
    </lineage>
</organism>
<feature type="non-terminal residue" evidence="1">
    <location>
        <position position="1"/>
    </location>
</feature>
<reference evidence="1" key="2">
    <citation type="submission" date="2023-05" db="EMBL/GenBank/DDBJ databases">
        <authorList>
            <consortium name="Lawrence Berkeley National Laboratory"/>
            <person name="Steindorff A."/>
            <person name="Hensen N."/>
            <person name="Bonometti L."/>
            <person name="Westerberg I."/>
            <person name="Brannstrom I.O."/>
            <person name="Guillou S."/>
            <person name="Cros-Aarteil S."/>
            <person name="Calhoun S."/>
            <person name="Haridas S."/>
            <person name="Kuo A."/>
            <person name="Mondo S."/>
            <person name="Pangilinan J."/>
            <person name="Riley R."/>
            <person name="Labutti K."/>
            <person name="Andreopoulos B."/>
            <person name="Lipzen A."/>
            <person name="Chen C."/>
            <person name="Yanf M."/>
            <person name="Daum C."/>
            <person name="Ng V."/>
            <person name="Clum A."/>
            <person name="Ohm R."/>
            <person name="Martin F."/>
            <person name="Silar P."/>
            <person name="Natvig D."/>
            <person name="Lalanne C."/>
            <person name="Gautier V."/>
            <person name="Ament-Velasquez S.L."/>
            <person name="Kruys A."/>
            <person name="Hutchinson M.I."/>
            <person name="Powell A.J."/>
            <person name="Barry K."/>
            <person name="Miller A.N."/>
            <person name="Grigoriev I.V."/>
            <person name="Debuchy R."/>
            <person name="Gladieux P."/>
            <person name="Thoren M.H."/>
            <person name="Johannesson H."/>
        </authorList>
    </citation>
    <scope>NUCLEOTIDE SEQUENCE</scope>
    <source>
        <strain evidence="1">CBS 103.79</strain>
    </source>
</reference>
<dbReference type="Proteomes" id="UP001303889">
    <property type="component" value="Unassembled WGS sequence"/>
</dbReference>
<protein>
    <submittedName>
        <fullName evidence="1">Uncharacterized protein</fullName>
    </submittedName>
</protein>
<evidence type="ECO:0000313" key="2">
    <source>
        <dbReference type="Proteomes" id="UP001303889"/>
    </source>
</evidence>
<comment type="caution">
    <text evidence="1">The sequence shown here is derived from an EMBL/GenBank/DDBJ whole genome shotgun (WGS) entry which is preliminary data.</text>
</comment>
<gene>
    <name evidence="1" type="ORF">C8A05DRAFT_19431</name>
</gene>
<reference evidence="1" key="1">
    <citation type="journal article" date="2023" name="Mol. Phylogenet. Evol.">
        <title>Genome-scale phylogeny and comparative genomics of the fungal order Sordariales.</title>
        <authorList>
            <person name="Hensen N."/>
            <person name="Bonometti L."/>
            <person name="Westerberg I."/>
            <person name="Brannstrom I.O."/>
            <person name="Guillou S."/>
            <person name="Cros-Aarteil S."/>
            <person name="Calhoun S."/>
            <person name="Haridas S."/>
            <person name="Kuo A."/>
            <person name="Mondo S."/>
            <person name="Pangilinan J."/>
            <person name="Riley R."/>
            <person name="LaButti K."/>
            <person name="Andreopoulos B."/>
            <person name="Lipzen A."/>
            <person name="Chen C."/>
            <person name="Yan M."/>
            <person name="Daum C."/>
            <person name="Ng V."/>
            <person name="Clum A."/>
            <person name="Steindorff A."/>
            <person name="Ohm R.A."/>
            <person name="Martin F."/>
            <person name="Silar P."/>
            <person name="Natvig D.O."/>
            <person name="Lalanne C."/>
            <person name="Gautier V."/>
            <person name="Ament-Velasquez S.L."/>
            <person name="Kruys A."/>
            <person name="Hutchinson M.I."/>
            <person name="Powell A.J."/>
            <person name="Barry K."/>
            <person name="Miller A.N."/>
            <person name="Grigoriev I.V."/>
            <person name="Debuchy R."/>
            <person name="Gladieux P."/>
            <person name="Hiltunen Thoren M."/>
            <person name="Johannesson H."/>
        </authorList>
    </citation>
    <scope>NUCLEOTIDE SEQUENCE</scope>
    <source>
        <strain evidence="1">CBS 103.79</strain>
    </source>
</reference>
<proteinExistence type="predicted"/>
<dbReference type="AlphaFoldDB" id="A0AAN6MDD6"/>
<accession>A0AAN6MDD6</accession>
<dbReference type="EMBL" id="MU856046">
    <property type="protein sequence ID" value="KAK3897893.1"/>
    <property type="molecule type" value="Genomic_DNA"/>
</dbReference>
<sequence length="168" mass="19388">LHKDLGIALLHKHFSILPTERLVDSRNMSAPWDMSHDTNATAHKYEGVVWPRSFRLNERGFVPYEFGFSDAELPPPMNQDFLVELSSLLRQQKLDKVLGVRVLDNHNSDLTVEVTEGKMNMMIRRGIIPDQELIQALWVFDDEDQACHCKEFCRMDKGDHVEKNHSCG</sequence>